<dbReference type="GeneID" id="70182377"/>
<gene>
    <name evidence="2" type="ORF">B0I36DRAFT_314984</name>
</gene>
<feature type="region of interest" description="Disordered" evidence="1">
    <location>
        <begin position="1"/>
        <end position="95"/>
    </location>
</feature>
<dbReference type="AlphaFoldDB" id="A0A9P8YGV2"/>
<comment type="caution">
    <text evidence="2">The sequence shown here is derived from an EMBL/GenBank/DDBJ whole genome shotgun (WGS) entry which is preliminary data.</text>
</comment>
<reference evidence="2" key="1">
    <citation type="journal article" date="2021" name="Nat. Commun.">
        <title>Genetic determinants of endophytism in the Arabidopsis root mycobiome.</title>
        <authorList>
            <person name="Mesny F."/>
            <person name="Miyauchi S."/>
            <person name="Thiergart T."/>
            <person name="Pickel B."/>
            <person name="Atanasova L."/>
            <person name="Karlsson M."/>
            <person name="Huettel B."/>
            <person name="Barry K.W."/>
            <person name="Haridas S."/>
            <person name="Chen C."/>
            <person name="Bauer D."/>
            <person name="Andreopoulos W."/>
            <person name="Pangilinan J."/>
            <person name="LaButti K."/>
            <person name="Riley R."/>
            <person name="Lipzen A."/>
            <person name="Clum A."/>
            <person name="Drula E."/>
            <person name="Henrissat B."/>
            <person name="Kohler A."/>
            <person name="Grigoriev I.V."/>
            <person name="Martin F.M."/>
            <person name="Hacquard S."/>
        </authorList>
    </citation>
    <scope>NUCLEOTIDE SEQUENCE</scope>
    <source>
        <strain evidence="2">MPI-CAGE-CH-0230</strain>
    </source>
</reference>
<organism evidence="2 3">
    <name type="scientific">Microdochium trichocladiopsis</name>
    <dbReference type="NCBI Taxonomy" id="1682393"/>
    <lineage>
        <taxon>Eukaryota</taxon>
        <taxon>Fungi</taxon>
        <taxon>Dikarya</taxon>
        <taxon>Ascomycota</taxon>
        <taxon>Pezizomycotina</taxon>
        <taxon>Sordariomycetes</taxon>
        <taxon>Xylariomycetidae</taxon>
        <taxon>Xylariales</taxon>
        <taxon>Microdochiaceae</taxon>
        <taxon>Microdochium</taxon>
    </lineage>
</organism>
<feature type="compositionally biased region" description="Basic residues" evidence="1">
    <location>
        <begin position="386"/>
        <end position="396"/>
    </location>
</feature>
<dbReference type="EMBL" id="JAGTJQ010000002">
    <property type="protein sequence ID" value="KAH7037875.1"/>
    <property type="molecule type" value="Genomic_DNA"/>
</dbReference>
<evidence type="ECO:0000256" key="1">
    <source>
        <dbReference type="SAM" id="MobiDB-lite"/>
    </source>
</evidence>
<feature type="compositionally biased region" description="Low complexity" evidence="1">
    <location>
        <begin position="11"/>
        <end position="28"/>
    </location>
</feature>
<feature type="compositionally biased region" description="Acidic residues" evidence="1">
    <location>
        <begin position="245"/>
        <end position="262"/>
    </location>
</feature>
<feature type="compositionally biased region" description="Polar residues" evidence="1">
    <location>
        <begin position="266"/>
        <end position="280"/>
    </location>
</feature>
<dbReference type="RefSeq" id="XP_046016996.1">
    <property type="nucleotide sequence ID" value="XM_046152831.1"/>
</dbReference>
<accession>A0A9P8YGV2</accession>
<evidence type="ECO:0000313" key="3">
    <source>
        <dbReference type="Proteomes" id="UP000756346"/>
    </source>
</evidence>
<dbReference type="OrthoDB" id="5423493at2759"/>
<feature type="region of interest" description="Disordered" evidence="1">
    <location>
        <begin position="155"/>
        <end position="575"/>
    </location>
</feature>
<keyword evidence="3" id="KW-1185">Reference proteome</keyword>
<dbReference type="Proteomes" id="UP000756346">
    <property type="component" value="Unassembled WGS sequence"/>
</dbReference>
<protein>
    <submittedName>
        <fullName evidence="2">Uncharacterized protein</fullName>
    </submittedName>
</protein>
<evidence type="ECO:0000313" key="2">
    <source>
        <dbReference type="EMBL" id="KAH7037875.1"/>
    </source>
</evidence>
<sequence length="621" mass="67167">MPRPARRAAPKRAAAAAAAAPVPAAQPATGIETQPSAPSSDIYNVSDREKEAASQRRRSARISSAPTTAHLPQTRALKDSRRRRDSAMDRLENMTSTDSITMIEAAVALDISDESLEISRREEAATPLQGRLADLSGLDLDDSMFNDLNTTFNTVAPPSAGPASGSRLKDSSTITASHFKRRPRAGSFLSRDDGPIRPSSRAGPNTPGLSSTFNIGNFRRRAREPSILGTAQKPRARQASRDIESDLDQGLGDDDEDSEPEAESTPFKQTKRQSGQNIANEGSPEPKQSRKRKSTEGHVPRPRSSPSITRDQTADHSDSELDGEQPSLPPMPRTGRARQGTPDRPSTPGVPSTPVMDEKLMAPPLSTDSSEGEDNAWPPVQALAKGRTRRRALRRTPTRDDSLSDMSSPPSLTHSPNYAEGSSPVPTRQQSGRIAKRKAPPTAARQETRMPTTAALTGLLPRRRQRHARAADSDDEHVDISGLGDDDDELTHLDVRTRRRPARGAAARNQLSAATASNKGNAGSKQNSTTVATRKSTRTYGRLSDKENDGEENEVAADGEEPGEGEDADAAEEVAVSEDSQMMVERMGEELKQAARKFEEVDKWSLEFEEVVPTSSPRGAR</sequence>
<feature type="compositionally biased region" description="Acidic residues" evidence="1">
    <location>
        <begin position="548"/>
        <end position="575"/>
    </location>
</feature>
<name>A0A9P8YGV2_9PEZI</name>
<feature type="compositionally biased region" description="Basic residues" evidence="1">
    <location>
        <begin position="1"/>
        <end position="10"/>
    </location>
</feature>
<feature type="compositionally biased region" description="Polar residues" evidence="1">
    <location>
        <begin position="31"/>
        <end position="43"/>
    </location>
</feature>
<proteinExistence type="predicted"/>
<feature type="compositionally biased region" description="Polar residues" evidence="1">
    <location>
        <begin position="509"/>
        <end position="534"/>
    </location>
</feature>